<dbReference type="Pfam" id="PF00432">
    <property type="entry name" value="Prenyltrans"/>
    <property type="match status" value="2"/>
</dbReference>
<feature type="signal peptide" evidence="3">
    <location>
        <begin position="1"/>
        <end position="18"/>
    </location>
</feature>
<keyword evidence="3" id="KW-0732">Signal</keyword>
<keyword evidence="6" id="KW-1185">Reference proteome</keyword>
<evidence type="ECO:0000259" key="4">
    <source>
        <dbReference type="Pfam" id="PF00432"/>
    </source>
</evidence>
<evidence type="ECO:0000313" key="6">
    <source>
        <dbReference type="Proteomes" id="UP001470230"/>
    </source>
</evidence>
<keyword evidence="2" id="KW-0472">Membrane</keyword>
<evidence type="ECO:0000256" key="2">
    <source>
        <dbReference type="SAM" id="Phobius"/>
    </source>
</evidence>
<dbReference type="SUPFAM" id="SSF48239">
    <property type="entry name" value="Terpenoid cyclases/Protein prenyltransferases"/>
    <property type="match status" value="1"/>
</dbReference>
<organism evidence="5 6">
    <name type="scientific">Tritrichomonas musculus</name>
    <dbReference type="NCBI Taxonomy" id="1915356"/>
    <lineage>
        <taxon>Eukaryota</taxon>
        <taxon>Metamonada</taxon>
        <taxon>Parabasalia</taxon>
        <taxon>Tritrichomonadida</taxon>
        <taxon>Tritrichomonadidae</taxon>
        <taxon>Tritrichomonas</taxon>
    </lineage>
</organism>
<dbReference type="InterPro" id="IPR001330">
    <property type="entry name" value="Prenyltrans"/>
</dbReference>
<evidence type="ECO:0000256" key="1">
    <source>
        <dbReference type="ARBA" id="ARBA00022737"/>
    </source>
</evidence>
<dbReference type="Proteomes" id="UP001470230">
    <property type="component" value="Unassembled WGS sequence"/>
</dbReference>
<comment type="caution">
    <text evidence="5">The sequence shown here is derived from an EMBL/GenBank/DDBJ whole genome shotgun (WGS) entry which is preliminary data.</text>
</comment>
<reference evidence="5 6" key="1">
    <citation type="submission" date="2024-04" db="EMBL/GenBank/DDBJ databases">
        <title>Tritrichomonas musculus Genome.</title>
        <authorList>
            <person name="Alves-Ferreira E."/>
            <person name="Grigg M."/>
            <person name="Lorenzi H."/>
            <person name="Galac M."/>
        </authorList>
    </citation>
    <scope>NUCLEOTIDE SEQUENCE [LARGE SCALE GENOMIC DNA]</scope>
    <source>
        <strain evidence="5 6">EAF2021</strain>
    </source>
</reference>
<evidence type="ECO:0000313" key="5">
    <source>
        <dbReference type="EMBL" id="KAK8882399.1"/>
    </source>
</evidence>
<protein>
    <recommendedName>
        <fullName evidence="4">Prenyltransferase alpha-alpha toroid domain-containing protein</fullName>
    </recommendedName>
</protein>
<dbReference type="InterPro" id="IPR008930">
    <property type="entry name" value="Terpenoid_cyclase/PrenylTrfase"/>
</dbReference>
<keyword evidence="2" id="KW-1133">Transmembrane helix</keyword>
<proteinExistence type="predicted"/>
<keyword evidence="1" id="KW-0677">Repeat</keyword>
<dbReference type="EMBL" id="JAPFFF010000009">
    <property type="protein sequence ID" value="KAK8882399.1"/>
    <property type="molecule type" value="Genomic_DNA"/>
</dbReference>
<feature type="chain" id="PRO_5047128634" description="Prenyltransferase alpha-alpha toroid domain-containing protein" evidence="3">
    <location>
        <begin position="19"/>
        <end position="887"/>
    </location>
</feature>
<accession>A0ABR2JUH8</accession>
<feature type="domain" description="Prenyltransferase alpha-alpha toroid" evidence="4">
    <location>
        <begin position="115"/>
        <end position="173"/>
    </location>
</feature>
<sequence>MALLCYLLVALTRSAVDAYTMGKEVSELMRFQHQSGGFYDSVREANARDTFRATWVASIYGAFGYINTRSCFRWFQTLRNRDGGAGLSPGSRSTVYSTFCYFHTAILLSPESLDVLRIIEFLKSCFDPSSGLFRDSLDAEPSIEATYYAYELLSRFRDADLNWLQPYVIQAYINDHLNDDHFEFDGISPLKAQLWAGSVAKFVSLTVPYHRISQYVVNLIEQGIKDDTLSNEEAASAATLLKFFGDEPIPEQLTQWFKSSGSLADLFFINQIIVATGEVSKFFEVKVLAVTPENQVIDFEKDGLKYQQLVHPAVTISSLGRFVNPMLNVNITTHIGDETPYSETLKIDYHTGLFNSQRFSQVGKLGRMQIDVVAWLQNELGSPVFITKTAVSRISLPIDISCDAWLHADEIIPVGGEIQPGVNFRVNLNGKLDDIQIHESTAVTFQVTDPSGAILAHNFEEFKEQLEFTWNLPALAIPVGNLVVTVEIGDTENGIHTRKDFEYKLTGVMAATNVEVPTNLKLSDVLRVKMTPAIKTGDQYVPFSNQKFFEGELKDATGETFFPQTASESQKYSMRVSVGGVTVKTVEGEVQEDNNTLVVEFETNVNENLDFATGFKIDFLFDADNTASIPLECEHENFVKVSSNVVYEGDVLESGTVEYGQKFQIEFRLKDQDSGKYLEAGYAYPVICLLRPSDRAVLIEKKAKINDDKYKAKIKITVAVENGPALIAIMIRKGDELVPVLNSNNEPQQSGVTVTGDLTIESNIVEAQKIVVVDFITTYKGSPVGGASLKGKIYDSQNNLVAELPLAQMKYGSRLSWESGNLKGQYKIQISRIHSVSEQPFYEKTITVESPIVSVIHRLPIEGITLALSFIIFVWSIRIRKSIQLAK</sequence>
<evidence type="ECO:0000256" key="3">
    <source>
        <dbReference type="SAM" id="SignalP"/>
    </source>
</evidence>
<gene>
    <name evidence="5" type="ORF">M9Y10_045041</name>
</gene>
<dbReference type="Gene3D" id="1.50.10.20">
    <property type="match status" value="1"/>
</dbReference>
<feature type="domain" description="Prenyltransferase alpha-alpha toroid" evidence="4">
    <location>
        <begin position="7"/>
        <end position="109"/>
    </location>
</feature>
<name>A0ABR2JUH8_9EUKA</name>
<keyword evidence="2" id="KW-0812">Transmembrane</keyword>
<feature type="transmembrane region" description="Helical" evidence="2">
    <location>
        <begin position="859"/>
        <end position="877"/>
    </location>
</feature>